<evidence type="ECO:0000256" key="4">
    <source>
        <dbReference type="ARBA" id="ARBA00022963"/>
    </source>
</evidence>
<name>A0A0C4Y934_9BURK</name>
<reference evidence="15 16" key="1">
    <citation type="journal article" date="2015" name="Genome Announc.">
        <title>Complete Genome Sequence of Cupriavidus basilensis 4G11, Isolated from the Oak Ridge Field Research Center Site.</title>
        <authorList>
            <person name="Ray J."/>
            <person name="Waters R.J."/>
            <person name="Skerker J.M."/>
            <person name="Kuehl J.V."/>
            <person name="Price M.N."/>
            <person name="Huang J."/>
            <person name="Chakraborty R."/>
            <person name="Arkin A.P."/>
            <person name="Deutschbauer A."/>
        </authorList>
    </citation>
    <scope>NUCLEOTIDE SEQUENCE [LARGE SCALE GENOMIC DNA]</scope>
    <source>
        <strain evidence="15">4G11</strain>
    </source>
</reference>
<dbReference type="InterPro" id="IPR006108">
    <property type="entry name" value="3HC_DH_C"/>
</dbReference>
<dbReference type="EC" id="5.1.2.3" evidence="15"/>
<evidence type="ECO:0000256" key="1">
    <source>
        <dbReference type="ARBA" id="ARBA00004275"/>
    </source>
</evidence>
<dbReference type="InterPro" id="IPR008927">
    <property type="entry name" value="6-PGluconate_DH-like_C_sf"/>
</dbReference>
<dbReference type="Pfam" id="PF00378">
    <property type="entry name" value="ECH_1"/>
    <property type="match status" value="1"/>
</dbReference>
<dbReference type="SUPFAM" id="SSF51735">
    <property type="entry name" value="NAD(P)-binding Rossmann-fold domains"/>
    <property type="match status" value="1"/>
</dbReference>
<dbReference type="CDD" id="cd06558">
    <property type="entry name" value="crotonase-like"/>
    <property type="match status" value="1"/>
</dbReference>
<evidence type="ECO:0000259" key="14">
    <source>
        <dbReference type="Pfam" id="PF02737"/>
    </source>
</evidence>
<dbReference type="GO" id="GO:0070403">
    <property type="term" value="F:NAD+ binding"/>
    <property type="evidence" value="ECO:0007669"/>
    <property type="project" value="InterPro"/>
</dbReference>
<keyword evidence="7" id="KW-0443">Lipid metabolism</keyword>
<dbReference type="FunFam" id="3.40.50.720:FF:000009">
    <property type="entry name" value="Fatty oxidation complex, alpha subunit"/>
    <property type="match status" value="1"/>
</dbReference>
<evidence type="ECO:0000256" key="5">
    <source>
        <dbReference type="ARBA" id="ARBA00023002"/>
    </source>
</evidence>
<keyword evidence="5 15" id="KW-0560">Oxidoreductase</keyword>
<comment type="subcellular location">
    <subcellularLocation>
        <location evidence="1">Peroxisome</location>
    </subcellularLocation>
</comment>
<dbReference type="FunFam" id="1.10.1040.50:FF:000006">
    <property type="entry name" value="Peroxisomal bifunctional enzyme"/>
    <property type="match status" value="1"/>
</dbReference>
<evidence type="ECO:0000256" key="3">
    <source>
        <dbReference type="ARBA" id="ARBA00022832"/>
    </source>
</evidence>
<dbReference type="OrthoDB" id="5287258at2"/>
<keyword evidence="6" id="KW-0520">NAD</keyword>
<keyword evidence="8" id="KW-0576">Peroxisome</keyword>
<dbReference type="SUPFAM" id="SSF52096">
    <property type="entry name" value="ClpP/crotonase"/>
    <property type="match status" value="1"/>
</dbReference>
<dbReference type="EC" id="5.3.3.8" evidence="15"/>
<evidence type="ECO:0000256" key="8">
    <source>
        <dbReference type="ARBA" id="ARBA00023140"/>
    </source>
</evidence>
<dbReference type="InterPro" id="IPR006176">
    <property type="entry name" value="3-OHacyl-CoA_DH_NAD-bd"/>
</dbReference>
<evidence type="ECO:0000313" key="15">
    <source>
        <dbReference type="EMBL" id="AJG19463.1"/>
    </source>
</evidence>
<evidence type="ECO:0000256" key="6">
    <source>
        <dbReference type="ARBA" id="ARBA00023027"/>
    </source>
</evidence>
<keyword evidence="10 15" id="KW-0456">Lyase</keyword>
<keyword evidence="9 15" id="KW-0413">Isomerase</keyword>
<evidence type="ECO:0000256" key="12">
    <source>
        <dbReference type="ARBA" id="ARBA00049556"/>
    </source>
</evidence>
<dbReference type="SUPFAM" id="SSF48179">
    <property type="entry name" value="6-phosphogluconate dehydrogenase C-terminal domain-like"/>
    <property type="match status" value="2"/>
</dbReference>
<feature type="domain" description="3-hydroxyacyl-CoA dehydrogenase C-terminal" evidence="13">
    <location>
        <begin position="476"/>
        <end position="568"/>
    </location>
</feature>
<dbReference type="UniPathway" id="UPA00659"/>
<dbReference type="EC" id="4.2.1.17" evidence="15"/>
<comment type="pathway">
    <text evidence="2">Lipid metabolism; fatty acid beta-oxidation.</text>
</comment>
<keyword evidence="11" id="KW-0511">Multifunctional enzyme</keyword>
<protein>
    <submittedName>
        <fullName evidence="15">Enoyl-CoA hydratase</fullName>
        <ecNumber evidence="15">1.1.1.35</ecNumber>
        <ecNumber evidence="15">4.2.1.17</ecNumber>
        <ecNumber evidence="15">5.1.2.3</ecNumber>
        <ecNumber evidence="15">5.3.3.8</ecNumber>
    </submittedName>
</protein>
<gene>
    <name evidence="15" type="ORF">RR42_m2071</name>
</gene>
<dbReference type="GO" id="GO:0003857">
    <property type="term" value="F:(3S)-3-hydroxyacyl-CoA dehydrogenase (NAD+) activity"/>
    <property type="evidence" value="ECO:0007669"/>
    <property type="project" value="UniProtKB-EC"/>
</dbReference>
<keyword evidence="3" id="KW-0276">Fatty acid metabolism</keyword>
<evidence type="ECO:0000256" key="11">
    <source>
        <dbReference type="ARBA" id="ARBA00023268"/>
    </source>
</evidence>
<dbReference type="Gene3D" id="3.90.226.10">
    <property type="entry name" value="2-enoyl-CoA Hydratase, Chain A, domain 1"/>
    <property type="match status" value="1"/>
</dbReference>
<accession>A0A0C4Y934</accession>
<dbReference type="GO" id="GO:0006635">
    <property type="term" value="P:fatty acid beta-oxidation"/>
    <property type="evidence" value="ECO:0007669"/>
    <property type="project" value="UniProtKB-UniPathway"/>
</dbReference>
<evidence type="ECO:0000256" key="7">
    <source>
        <dbReference type="ARBA" id="ARBA00023098"/>
    </source>
</evidence>
<dbReference type="GO" id="GO:0004300">
    <property type="term" value="F:enoyl-CoA hydratase activity"/>
    <property type="evidence" value="ECO:0007669"/>
    <property type="project" value="UniProtKB-EC"/>
</dbReference>
<dbReference type="PANTHER" id="PTHR23309:SF51">
    <property type="entry name" value="3-HYDROXYACYL-COA DEHYDROGENASE-RELATED"/>
    <property type="match status" value="1"/>
</dbReference>
<dbReference type="GO" id="GO:0004165">
    <property type="term" value="F:delta(3)-delta(2)-enoyl-CoA isomerase activity"/>
    <property type="evidence" value="ECO:0007669"/>
    <property type="project" value="UniProtKB-EC"/>
</dbReference>
<dbReference type="PANTHER" id="PTHR23309">
    <property type="entry name" value="3-HYDROXYACYL-COA DEHYROGENASE"/>
    <property type="match status" value="1"/>
</dbReference>
<dbReference type="Proteomes" id="UP000031843">
    <property type="component" value="Chromosome main"/>
</dbReference>
<dbReference type="Pfam" id="PF00725">
    <property type="entry name" value="3HCDH"/>
    <property type="match status" value="2"/>
</dbReference>
<organism evidence="15 16">
    <name type="scientific">Cupriavidus basilensis</name>
    <dbReference type="NCBI Taxonomy" id="68895"/>
    <lineage>
        <taxon>Bacteria</taxon>
        <taxon>Pseudomonadati</taxon>
        <taxon>Pseudomonadota</taxon>
        <taxon>Betaproteobacteria</taxon>
        <taxon>Burkholderiales</taxon>
        <taxon>Burkholderiaceae</taxon>
        <taxon>Cupriavidus</taxon>
    </lineage>
</organism>
<dbReference type="Pfam" id="PF02737">
    <property type="entry name" value="3HCDH_N"/>
    <property type="match status" value="1"/>
</dbReference>
<comment type="catalytic activity">
    <reaction evidence="12">
        <text>a (3S)-3-hydroxyacyl-CoA + NAD(+) = a 3-oxoacyl-CoA + NADH + H(+)</text>
        <dbReference type="Rhea" id="RHEA:22432"/>
        <dbReference type="ChEBI" id="CHEBI:15378"/>
        <dbReference type="ChEBI" id="CHEBI:57318"/>
        <dbReference type="ChEBI" id="CHEBI:57540"/>
        <dbReference type="ChEBI" id="CHEBI:57945"/>
        <dbReference type="ChEBI" id="CHEBI:90726"/>
        <dbReference type="EC" id="1.1.1.35"/>
    </reaction>
</comment>
<sequence length="692" mass="74705">MSIQYTVIHDVAVISIANPPVNGLGYDVRVGIIDGIDRAAADDNVRAIVLTGAGKAFSGGADMREFNSPEAWREPGLNTVLVAIENSIKLVVAAVHSVAMGGGLELALACHYRVAVPKARIALSEVTMGLLPGAGGTQRLPRLIGLEAATNMIVHGTSIPSEALADTGLFDRLVEGDVVTAAVAFAQEVAARPGPHPRVRDLTIRHPTPEGYLAVARPAVAARYKNLQAPLRCLDAIEASFKLPFDEGLALERRLFLELMNGPVSKSLRHAFFSERAAAKLADVPDSVPERAVNKVAVVGAGLMGSGIAMNFLSAGIPVVLLDISDEVVQKGAAAIRRNYEASLKKGKLRAEVVEARMALLQPTVDLGRVAACDLVIEAIYEDMDVKLRMFRALDEIARPGAILATNTSMLDVDRIAAETRRPQDVVGLHFFSPANVMRLLEVVRGAKTAPDVLQTAMRLARRIGKVPVVSGVCDGFIGNRMLAKYTRRAGELLEQGAFPEQVDRAIEEFGLAMGPFRMADLAGNDIGWAIRKRHYAEDPSQPRFELGDRLCEAGHFGQKTGTGWYDYEAGQRKALPSARTRAMLEAYWKERGVVPRRFSGQEIVERLIYALVNEGAAVLDEGIAARASDIDAVYLHGYGFPAWRGGPMFYADTVGVTNVRRTLRALSAKDPSWKPAALIEQLADKGRTFNA</sequence>
<evidence type="ECO:0000256" key="2">
    <source>
        <dbReference type="ARBA" id="ARBA00005005"/>
    </source>
</evidence>
<evidence type="ECO:0000259" key="13">
    <source>
        <dbReference type="Pfam" id="PF00725"/>
    </source>
</evidence>
<feature type="domain" description="3-hydroxyacyl-CoA dehydrogenase NAD binding" evidence="14">
    <location>
        <begin position="295"/>
        <end position="471"/>
    </location>
</feature>
<dbReference type="Gene3D" id="3.40.50.720">
    <property type="entry name" value="NAD(P)-binding Rossmann-like Domain"/>
    <property type="match status" value="1"/>
</dbReference>
<dbReference type="AlphaFoldDB" id="A0A0C4Y934"/>
<evidence type="ECO:0000256" key="9">
    <source>
        <dbReference type="ARBA" id="ARBA00023235"/>
    </source>
</evidence>
<dbReference type="InterPro" id="IPR001753">
    <property type="entry name" value="Enoyl-CoA_hydra/iso"/>
</dbReference>
<evidence type="ECO:0000313" key="16">
    <source>
        <dbReference type="Proteomes" id="UP000031843"/>
    </source>
</evidence>
<keyword evidence="4" id="KW-0442">Lipid degradation</keyword>
<dbReference type="RefSeq" id="WP_043346283.1">
    <property type="nucleotide sequence ID" value="NZ_CP010536.1"/>
</dbReference>
<dbReference type="Gene3D" id="1.10.1040.50">
    <property type="match status" value="1"/>
</dbReference>
<proteinExistence type="predicted"/>
<dbReference type="EMBL" id="CP010536">
    <property type="protein sequence ID" value="AJG19463.1"/>
    <property type="molecule type" value="Genomic_DNA"/>
</dbReference>
<dbReference type="InterPro" id="IPR029045">
    <property type="entry name" value="ClpP/crotonase-like_dom_sf"/>
</dbReference>
<dbReference type="EC" id="1.1.1.35" evidence="15"/>
<feature type="domain" description="3-hydroxyacyl-CoA dehydrogenase C-terminal" evidence="13">
    <location>
        <begin position="604"/>
        <end position="688"/>
    </location>
</feature>
<dbReference type="KEGG" id="cbw:RR42_m2071"/>
<dbReference type="InterPro" id="IPR036291">
    <property type="entry name" value="NAD(P)-bd_dom_sf"/>
</dbReference>
<dbReference type="STRING" id="68895.RR42_m2071"/>
<keyword evidence="16" id="KW-1185">Reference proteome</keyword>
<dbReference type="GO" id="GO:0008692">
    <property type="term" value="F:3-hydroxybutyryl-CoA epimerase activity"/>
    <property type="evidence" value="ECO:0007669"/>
    <property type="project" value="UniProtKB-EC"/>
</dbReference>
<evidence type="ECO:0000256" key="10">
    <source>
        <dbReference type="ARBA" id="ARBA00023239"/>
    </source>
</evidence>